<evidence type="ECO:0000313" key="12">
    <source>
        <dbReference type="EMBL" id="BEQ15931.1"/>
    </source>
</evidence>
<dbReference type="EC" id="1.1.1.169" evidence="3 9"/>
<reference evidence="13" key="1">
    <citation type="journal article" date="2023" name="Arch. Microbiol.">
        <title>Desulfoferula mesophilus gen. nov. sp. nov., a mesophilic sulfate-reducing bacterium isolated from a brackish lake sediment.</title>
        <authorList>
            <person name="Watanabe T."/>
            <person name="Yabe T."/>
            <person name="Tsuji J.M."/>
            <person name="Fukui M."/>
        </authorList>
    </citation>
    <scope>NUCLEOTIDE SEQUENCE [LARGE SCALE GENOMIC DNA]</scope>
    <source>
        <strain evidence="13">12FAK</strain>
    </source>
</reference>
<feature type="domain" description="Ketopantoate reductase C-terminal" evidence="11">
    <location>
        <begin position="180"/>
        <end position="294"/>
    </location>
</feature>
<dbReference type="EMBL" id="AP028679">
    <property type="protein sequence ID" value="BEQ15931.1"/>
    <property type="molecule type" value="Genomic_DNA"/>
</dbReference>
<evidence type="ECO:0000259" key="10">
    <source>
        <dbReference type="Pfam" id="PF02558"/>
    </source>
</evidence>
<evidence type="ECO:0000256" key="6">
    <source>
        <dbReference type="ARBA" id="ARBA00023002"/>
    </source>
</evidence>
<protein>
    <recommendedName>
        <fullName evidence="4 9">2-dehydropantoate 2-reductase</fullName>
        <ecNumber evidence="3 9">1.1.1.169</ecNumber>
    </recommendedName>
    <alternativeName>
        <fullName evidence="7 9">Ketopantoate reductase</fullName>
    </alternativeName>
</protein>
<dbReference type="InterPro" id="IPR050838">
    <property type="entry name" value="Ketopantoate_reductase"/>
</dbReference>
<dbReference type="Pfam" id="PF08546">
    <property type="entry name" value="ApbA_C"/>
    <property type="match status" value="1"/>
</dbReference>
<dbReference type="AlphaFoldDB" id="A0AAU9EFL9"/>
<evidence type="ECO:0000256" key="5">
    <source>
        <dbReference type="ARBA" id="ARBA00022857"/>
    </source>
</evidence>
<dbReference type="GO" id="GO:0008677">
    <property type="term" value="F:2-dehydropantoate 2-reductase activity"/>
    <property type="evidence" value="ECO:0007669"/>
    <property type="project" value="UniProtKB-EC"/>
</dbReference>
<dbReference type="InterPro" id="IPR036291">
    <property type="entry name" value="NAD(P)-bd_dom_sf"/>
</dbReference>
<feature type="domain" description="Ketopantoate reductase N-terminal" evidence="10">
    <location>
        <begin position="8"/>
        <end position="155"/>
    </location>
</feature>
<dbReference type="SUPFAM" id="SSF51735">
    <property type="entry name" value="NAD(P)-binding Rossmann-fold domains"/>
    <property type="match status" value="1"/>
</dbReference>
<evidence type="ECO:0000313" key="13">
    <source>
        <dbReference type="Proteomes" id="UP001366166"/>
    </source>
</evidence>
<dbReference type="InterPro" id="IPR013752">
    <property type="entry name" value="KPA_reductase"/>
</dbReference>
<proteinExistence type="inferred from homology"/>
<keyword evidence="9" id="KW-0566">Pantothenate biosynthesis</keyword>
<sequence>MKQIQTVWVVGAGALGSVLAALLHLNGKAQTYLLGASPHWQKVRDEDLLLQQPGRDDRRIPLQTCAWDEVPELGAGHAVLLTGKATDLPQVCARLRPKLGREALVFTLQNGLGVREMAGGLLERPVEAGVALFGARSVAPGQAFFFGPGRLILSAGPAAQALSEVLASEDLVCEQTEDYKSAEWFKLAVNCLANPLAGILNLPNHQLISPTLDPAKEALLSEVKAVALAEGVEVELSVERFNQMLRGDNVPSMRTDIDRGRPSEIDFINGAIVRLAAKHGLTAPANQLVTSLIKCLAG</sequence>
<dbReference type="Pfam" id="PF02558">
    <property type="entry name" value="ApbA"/>
    <property type="match status" value="1"/>
</dbReference>
<dbReference type="RefSeq" id="WP_338601061.1">
    <property type="nucleotide sequence ID" value="NZ_AP028679.1"/>
</dbReference>
<keyword evidence="6 9" id="KW-0560">Oxidoreductase</keyword>
<dbReference type="Gene3D" id="1.10.1040.10">
    <property type="entry name" value="N-(1-d-carboxylethyl)-l-norvaline Dehydrogenase, domain 2"/>
    <property type="match status" value="1"/>
</dbReference>
<comment type="catalytic activity">
    <reaction evidence="8 9">
        <text>(R)-pantoate + NADP(+) = 2-dehydropantoate + NADPH + H(+)</text>
        <dbReference type="Rhea" id="RHEA:16233"/>
        <dbReference type="ChEBI" id="CHEBI:11561"/>
        <dbReference type="ChEBI" id="CHEBI:15378"/>
        <dbReference type="ChEBI" id="CHEBI:15980"/>
        <dbReference type="ChEBI" id="CHEBI:57783"/>
        <dbReference type="ChEBI" id="CHEBI:58349"/>
        <dbReference type="EC" id="1.1.1.169"/>
    </reaction>
</comment>
<accession>A0AAU9EFL9</accession>
<keyword evidence="13" id="KW-1185">Reference proteome</keyword>
<name>A0AAU9EFL9_9BACT</name>
<dbReference type="GO" id="GO:0005737">
    <property type="term" value="C:cytoplasm"/>
    <property type="evidence" value="ECO:0007669"/>
    <property type="project" value="TreeGrafter"/>
</dbReference>
<dbReference type="KEGG" id="dmp:FAK_29970"/>
<evidence type="ECO:0000256" key="7">
    <source>
        <dbReference type="ARBA" id="ARBA00032024"/>
    </source>
</evidence>
<dbReference type="PANTHER" id="PTHR43765:SF2">
    <property type="entry name" value="2-DEHYDROPANTOATE 2-REDUCTASE"/>
    <property type="match status" value="1"/>
</dbReference>
<evidence type="ECO:0000256" key="1">
    <source>
        <dbReference type="ARBA" id="ARBA00004994"/>
    </source>
</evidence>
<organism evidence="12 13">
    <name type="scientific">Desulfoferula mesophila</name>
    <dbReference type="NCBI Taxonomy" id="3058419"/>
    <lineage>
        <taxon>Bacteria</taxon>
        <taxon>Pseudomonadati</taxon>
        <taxon>Thermodesulfobacteriota</taxon>
        <taxon>Desulfarculia</taxon>
        <taxon>Desulfarculales</taxon>
        <taxon>Desulfarculaceae</taxon>
        <taxon>Desulfoferula</taxon>
    </lineage>
</organism>
<dbReference type="GO" id="GO:0050661">
    <property type="term" value="F:NADP binding"/>
    <property type="evidence" value="ECO:0007669"/>
    <property type="project" value="TreeGrafter"/>
</dbReference>
<dbReference type="InterPro" id="IPR013328">
    <property type="entry name" value="6PGD_dom2"/>
</dbReference>
<comment type="function">
    <text evidence="9">Catalyzes the NADPH-dependent reduction of ketopantoate into pantoic acid.</text>
</comment>
<evidence type="ECO:0000256" key="8">
    <source>
        <dbReference type="ARBA" id="ARBA00048793"/>
    </source>
</evidence>
<dbReference type="Gene3D" id="3.40.50.720">
    <property type="entry name" value="NAD(P)-binding Rossmann-like Domain"/>
    <property type="match status" value="1"/>
</dbReference>
<evidence type="ECO:0000259" key="11">
    <source>
        <dbReference type="Pfam" id="PF08546"/>
    </source>
</evidence>
<evidence type="ECO:0000256" key="2">
    <source>
        <dbReference type="ARBA" id="ARBA00007870"/>
    </source>
</evidence>
<comment type="similarity">
    <text evidence="2 9">Belongs to the ketopantoate reductase family.</text>
</comment>
<dbReference type="InterPro" id="IPR003710">
    <property type="entry name" value="ApbA"/>
</dbReference>
<dbReference type="InterPro" id="IPR013332">
    <property type="entry name" value="KPR_N"/>
</dbReference>
<comment type="pathway">
    <text evidence="1 9">Cofactor biosynthesis; (R)-pantothenate biosynthesis; (R)-pantoate from 3-methyl-2-oxobutanoate: step 2/2.</text>
</comment>
<dbReference type="InterPro" id="IPR008927">
    <property type="entry name" value="6-PGluconate_DH-like_C_sf"/>
</dbReference>
<dbReference type="SUPFAM" id="SSF48179">
    <property type="entry name" value="6-phosphogluconate dehydrogenase C-terminal domain-like"/>
    <property type="match status" value="1"/>
</dbReference>
<evidence type="ECO:0000256" key="4">
    <source>
        <dbReference type="ARBA" id="ARBA00019465"/>
    </source>
</evidence>
<dbReference type="NCBIfam" id="TIGR00745">
    <property type="entry name" value="apbA_panE"/>
    <property type="match status" value="1"/>
</dbReference>
<keyword evidence="5 9" id="KW-0521">NADP</keyword>
<gene>
    <name evidence="12" type="ORF">FAK_29970</name>
</gene>
<evidence type="ECO:0000256" key="9">
    <source>
        <dbReference type="RuleBase" id="RU362068"/>
    </source>
</evidence>
<evidence type="ECO:0000256" key="3">
    <source>
        <dbReference type="ARBA" id="ARBA00013014"/>
    </source>
</evidence>
<dbReference type="PANTHER" id="PTHR43765">
    <property type="entry name" value="2-DEHYDROPANTOATE 2-REDUCTASE-RELATED"/>
    <property type="match status" value="1"/>
</dbReference>
<dbReference type="GO" id="GO:0015940">
    <property type="term" value="P:pantothenate biosynthetic process"/>
    <property type="evidence" value="ECO:0007669"/>
    <property type="project" value="UniProtKB-KW"/>
</dbReference>
<dbReference type="Proteomes" id="UP001366166">
    <property type="component" value="Chromosome"/>
</dbReference>